<keyword evidence="11 14" id="KW-0675">Receptor</keyword>
<dbReference type="AlphaFoldDB" id="A0A2I4CBS1"/>
<organism evidence="19 20">
    <name type="scientific">Austrofundulus limnaeus</name>
    <name type="common">Annual killifish</name>
    <dbReference type="NCBI Taxonomy" id="52670"/>
    <lineage>
        <taxon>Eukaryota</taxon>
        <taxon>Metazoa</taxon>
        <taxon>Chordata</taxon>
        <taxon>Craniata</taxon>
        <taxon>Vertebrata</taxon>
        <taxon>Euteleostomi</taxon>
        <taxon>Actinopterygii</taxon>
        <taxon>Neopterygii</taxon>
        <taxon>Teleostei</taxon>
        <taxon>Neoteleostei</taxon>
        <taxon>Acanthomorphata</taxon>
        <taxon>Ovalentaria</taxon>
        <taxon>Atherinomorphae</taxon>
        <taxon>Cyprinodontiformes</taxon>
        <taxon>Rivulidae</taxon>
        <taxon>Austrofundulus</taxon>
    </lineage>
</organism>
<dbReference type="KEGG" id="alim:106527174"/>
<evidence type="ECO:0000256" key="2">
    <source>
        <dbReference type="ARBA" id="ARBA00009634"/>
    </source>
</evidence>
<keyword evidence="5 16" id="KW-0812">Transmembrane</keyword>
<evidence type="ECO:0000256" key="14">
    <source>
        <dbReference type="PIRNR" id="PIRNR037595"/>
    </source>
</evidence>
<keyword evidence="9 16" id="KW-1133">Transmembrane helix</keyword>
<protein>
    <submittedName>
        <fullName evidence="20">Toll-like receptor 1</fullName>
    </submittedName>
</protein>
<dbReference type="GO" id="GO:0002224">
    <property type="term" value="P:toll-like receptor signaling pathway"/>
    <property type="evidence" value="ECO:0007669"/>
    <property type="project" value="InterPro"/>
</dbReference>
<evidence type="ECO:0000256" key="16">
    <source>
        <dbReference type="SAM" id="Phobius"/>
    </source>
</evidence>
<dbReference type="InterPro" id="IPR000157">
    <property type="entry name" value="TIR_dom"/>
</dbReference>
<dbReference type="GO" id="GO:0004888">
    <property type="term" value="F:transmembrane signaling receptor activity"/>
    <property type="evidence" value="ECO:0007669"/>
    <property type="project" value="InterPro"/>
</dbReference>
<comment type="subcellular location">
    <subcellularLocation>
        <location evidence="1">Membrane</location>
        <topology evidence="1">Single-pass type I membrane protein</topology>
    </subcellularLocation>
</comment>
<keyword evidence="8 14" id="KW-0391">Immunity</keyword>
<dbReference type="SMART" id="SM00369">
    <property type="entry name" value="LRR_TYP"/>
    <property type="match status" value="6"/>
</dbReference>
<dbReference type="PROSITE" id="PS51450">
    <property type="entry name" value="LRR"/>
    <property type="match status" value="1"/>
</dbReference>
<feature type="transmembrane region" description="Helical" evidence="16">
    <location>
        <begin position="603"/>
        <end position="626"/>
    </location>
</feature>
<feature type="chain" id="PRO_5014186808" evidence="17">
    <location>
        <begin position="29"/>
        <end position="827"/>
    </location>
</feature>
<evidence type="ECO:0000256" key="1">
    <source>
        <dbReference type="ARBA" id="ARBA00004479"/>
    </source>
</evidence>
<dbReference type="GO" id="GO:0045087">
    <property type="term" value="P:innate immune response"/>
    <property type="evidence" value="ECO:0007669"/>
    <property type="project" value="UniProtKB-UniRule"/>
</dbReference>
<dbReference type="InterPro" id="IPR017241">
    <property type="entry name" value="Toll-like_receptor"/>
</dbReference>
<keyword evidence="3 14" id="KW-0399">Innate immunity</keyword>
<evidence type="ECO:0000256" key="7">
    <source>
        <dbReference type="ARBA" id="ARBA00022737"/>
    </source>
</evidence>
<dbReference type="OrthoDB" id="1081807at2759"/>
<keyword evidence="19" id="KW-1185">Reference proteome</keyword>
<proteinExistence type="inferred from homology"/>
<evidence type="ECO:0000256" key="6">
    <source>
        <dbReference type="ARBA" id="ARBA00022729"/>
    </source>
</evidence>
<dbReference type="InterPro" id="IPR000483">
    <property type="entry name" value="Cys-rich_flank_reg_C"/>
</dbReference>
<dbReference type="SMART" id="SM00082">
    <property type="entry name" value="LRRCT"/>
    <property type="match status" value="1"/>
</dbReference>
<evidence type="ECO:0000313" key="19">
    <source>
        <dbReference type="Proteomes" id="UP000192220"/>
    </source>
</evidence>
<dbReference type="PIRSF" id="PIRSF037595">
    <property type="entry name" value="Toll-like_receptor"/>
    <property type="match status" value="1"/>
</dbReference>
<dbReference type="InParanoid" id="A0A2I4CBS1"/>
<dbReference type="PANTHER" id="PTHR24365:SF539">
    <property type="entry name" value="TOLL-LIKE RECEPTOR 1"/>
    <property type="match status" value="1"/>
</dbReference>
<accession>A0A2I4CBS1</accession>
<evidence type="ECO:0000256" key="9">
    <source>
        <dbReference type="ARBA" id="ARBA00022989"/>
    </source>
</evidence>
<evidence type="ECO:0000256" key="3">
    <source>
        <dbReference type="ARBA" id="ARBA00022588"/>
    </source>
</evidence>
<dbReference type="InterPro" id="IPR035897">
    <property type="entry name" value="Toll_tir_struct_dom_sf"/>
</dbReference>
<dbReference type="Pfam" id="PF13855">
    <property type="entry name" value="LRR_8"/>
    <property type="match status" value="1"/>
</dbReference>
<dbReference type="SUPFAM" id="SSF52058">
    <property type="entry name" value="L domain-like"/>
    <property type="match status" value="2"/>
</dbReference>
<dbReference type="STRING" id="52670.A0A2I4CBS1"/>
<dbReference type="PROSITE" id="PS50104">
    <property type="entry name" value="TIR"/>
    <property type="match status" value="1"/>
</dbReference>
<keyword evidence="15" id="KW-1015">Disulfide bond</keyword>
<dbReference type="Proteomes" id="UP000192220">
    <property type="component" value="Unplaced"/>
</dbReference>
<keyword evidence="12" id="KW-0325">Glycoprotein</keyword>
<dbReference type="Pfam" id="PF01582">
    <property type="entry name" value="TIR"/>
    <property type="match status" value="1"/>
</dbReference>
<feature type="domain" description="TIR" evidence="18">
    <location>
        <begin position="659"/>
        <end position="800"/>
    </location>
</feature>
<dbReference type="SUPFAM" id="SSF52200">
    <property type="entry name" value="Toll/Interleukin receptor TIR domain"/>
    <property type="match status" value="1"/>
</dbReference>
<dbReference type="InterPro" id="IPR001611">
    <property type="entry name" value="Leu-rich_rpt"/>
</dbReference>
<evidence type="ECO:0000313" key="20">
    <source>
        <dbReference type="RefSeq" id="XP_013877429.1"/>
    </source>
</evidence>
<dbReference type="RefSeq" id="XP_013877429.1">
    <property type="nucleotide sequence ID" value="XM_014021975.1"/>
</dbReference>
<dbReference type="GO" id="GO:0005886">
    <property type="term" value="C:plasma membrane"/>
    <property type="evidence" value="ECO:0007669"/>
    <property type="project" value="TreeGrafter"/>
</dbReference>
<feature type="signal peptide" evidence="17">
    <location>
        <begin position="1"/>
        <end position="28"/>
    </location>
</feature>
<keyword evidence="7" id="KW-0677">Repeat</keyword>
<evidence type="ECO:0000256" key="4">
    <source>
        <dbReference type="ARBA" id="ARBA00022614"/>
    </source>
</evidence>
<evidence type="ECO:0000256" key="10">
    <source>
        <dbReference type="ARBA" id="ARBA00023136"/>
    </source>
</evidence>
<dbReference type="FunFam" id="3.40.50.10140:FF:000001">
    <property type="entry name" value="Toll-like receptor 2"/>
    <property type="match status" value="1"/>
</dbReference>
<dbReference type="PANTHER" id="PTHR24365">
    <property type="entry name" value="TOLL-LIKE RECEPTOR"/>
    <property type="match status" value="1"/>
</dbReference>
<dbReference type="Gene3D" id="3.80.10.10">
    <property type="entry name" value="Ribonuclease Inhibitor"/>
    <property type="match status" value="1"/>
</dbReference>
<feature type="disulfide bond" evidence="15">
    <location>
        <begin position="365"/>
        <end position="394"/>
    </location>
</feature>
<name>A0A2I4CBS1_AUSLI</name>
<dbReference type="Gene3D" id="3.40.50.10140">
    <property type="entry name" value="Toll/interleukin-1 receptor homology (TIR) domain"/>
    <property type="match status" value="1"/>
</dbReference>
<keyword evidence="13 14" id="KW-0395">Inflammatory response</keyword>
<reference evidence="20" key="1">
    <citation type="submission" date="2025-08" db="UniProtKB">
        <authorList>
            <consortium name="RefSeq"/>
        </authorList>
    </citation>
    <scope>IDENTIFICATION</scope>
    <source>
        <strain evidence="20">Quisiro</strain>
        <tissue evidence="20">Liver</tissue>
    </source>
</reference>
<evidence type="ECO:0000256" key="15">
    <source>
        <dbReference type="PIRSR" id="PIRSR037595-2"/>
    </source>
</evidence>
<evidence type="ECO:0000256" key="11">
    <source>
        <dbReference type="ARBA" id="ARBA00023170"/>
    </source>
</evidence>
<dbReference type="GO" id="GO:0006954">
    <property type="term" value="P:inflammatory response"/>
    <property type="evidence" value="ECO:0007669"/>
    <property type="project" value="UniProtKB-UniRule"/>
</dbReference>
<evidence type="ECO:0000256" key="8">
    <source>
        <dbReference type="ARBA" id="ARBA00022859"/>
    </source>
</evidence>
<dbReference type="InterPro" id="IPR003591">
    <property type="entry name" value="Leu-rich_rpt_typical-subtyp"/>
</dbReference>
<keyword evidence="6 17" id="KW-0732">Signal</keyword>
<dbReference type="GeneID" id="106527174"/>
<keyword evidence="10 16" id="KW-0472">Membrane</keyword>
<evidence type="ECO:0000256" key="13">
    <source>
        <dbReference type="ARBA" id="ARBA00023198"/>
    </source>
</evidence>
<keyword evidence="4" id="KW-0433">Leucine-rich repeat</keyword>
<evidence type="ECO:0000256" key="5">
    <source>
        <dbReference type="ARBA" id="ARBA00022692"/>
    </source>
</evidence>
<sequence>MSMERGCVALLTGTIAIVLLSNTDCTAGKQDGLGIKLCVTTRRGLKDFSYQNLTDVPSDISNETQYLDISHNFICRLNGTQFVGLSQLCFLKVTHCGLREISSDVFDHMPVLKVLDISFNDLSFKPDLSLKQLKILDLSNNLYNSYRLPSSYQNLTKLETLSLGSTAAAMVSYDDFEPLTNVSLHHLILGAGTQWRKYDSGALAKIRMLQKISLHASFCKNFTMLENLLLDLNKTQVKSLRFITVFPNDCHVSGDPFRHLRTMTLIENITLENTWINSSFLEVLLKDVWLSPLHDLSFVNITYNEDTPDGFQFHTINHTINLFSITFNGVNHYQYKYPTINMSFEAISKLTYLKFSGTGMNILPCKVISALPSLETLDLSDNLLSESGFWWPLCSHSSAFPKLKQLSLSKNRFISLSFISQKMKDMKTLRCLDLSFNSIVLDGGCSWPQQLTELSLESNNLGNDVFKYLSSNFERINLSKTGITAVTQDDLSQFKKLKHLILSSNSIQVLPEDLNVPNLESLYFDQNAITSISKEVLAGLPRLNTLRAGSNPFSCSCESYWFVSGFNKSLLVDWPLDYTCNTPPSLAGRSLSEYKTSKLSCEAWLQVAVALPTVIVVSAAISLLFYKYDGIWYTKMLWVWIRVKRRGKQRCNELNSVTFCYHAFISYSHQDSDWVDSQLVPSLEGAGFSLCVHERDFVPGEWIIDNIINCVESSYKTLFVLSKHFVQSEWCNYELFFAQHRSISVQSDSMVFILLEPIPMDSLPKKFLKLRSLLRQQTYLEWPSDERKQKFFWANLKAMLKMADKSVVLKEVAQAISDTLPLVTDQV</sequence>
<evidence type="ECO:0000259" key="18">
    <source>
        <dbReference type="PROSITE" id="PS50104"/>
    </source>
</evidence>
<evidence type="ECO:0000256" key="12">
    <source>
        <dbReference type="ARBA" id="ARBA00023180"/>
    </source>
</evidence>
<gene>
    <name evidence="20" type="primary">LOC106527174</name>
</gene>
<dbReference type="SMART" id="SM00255">
    <property type="entry name" value="TIR"/>
    <property type="match status" value="1"/>
</dbReference>
<dbReference type="InterPro" id="IPR032675">
    <property type="entry name" value="LRR_dom_sf"/>
</dbReference>
<evidence type="ECO:0000256" key="17">
    <source>
        <dbReference type="SAM" id="SignalP"/>
    </source>
</evidence>
<comment type="similarity">
    <text evidence="2 14">Belongs to the Toll-like receptor family.</text>
</comment>